<accession>A0A9W9CTI4</accession>
<keyword evidence="2" id="KW-1185">Reference proteome</keyword>
<dbReference type="EMBL" id="JAPEVB010000005">
    <property type="protein sequence ID" value="KAJ4387451.1"/>
    <property type="molecule type" value="Genomic_DNA"/>
</dbReference>
<name>A0A9W9CTI4_9PEZI</name>
<reference evidence="1" key="1">
    <citation type="submission" date="2022-10" db="EMBL/GenBank/DDBJ databases">
        <title>Tapping the CABI collections for fungal endophytes: first genome assemblies for Collariella, Neodidymelliopsis, Ascochyta clinopodiicola, Didymella pomorum, Didymosphaeria variabile, Neocosmospora piperis and Neocucurbitaria cava.</title>
        <authorList>
            <person name="Hill R."/>
        </authorList>
    </citation>
    <scope>NUCLEOTIDE SEQUENCE</scope>
    <source>
        <strain evidence="1">IMI 355082</strain>
    </source>
</reference>
<protein>
    <submittedName>
        <fullName evidence="1">Uncharacterized protein</fullName>
    </submittedName>
</protein>
<dbReference type="OrthoDB" id="5073671at2759"/>
<evidence type="ECO:0000313" key="1">
    <source>
        <dbReference type="EMBL" id="KAJ4387451.1"/>
    </source>
</evidence>
<dbReference type="Proteomes" id="UP001140453">
    <property type="component" value="Unassembled WGS sequence"/>
</dbReference>
<dbReference type="AlphaFoldDB" id="A0A9W9CTI4"/>
<gene>
    <name evidence="1" type="ORF">N0V93_008043</name>
</gene>
<proteinExistence type="predicted"/>
<sequence>MSLDNIRPLNIGQDPPTKPGTVLWPTTFNVYDKTHLHWHRKIFVGEHIDQPLYRITSRRKRLNVRHGASKTDPIIATLIHKPFFGKSPGSVILPLGHGPPVPLDDNYSFTCLVPTPEGYGTRPERFEWRRSQGRAVNRLGKKFGFKLVRLATDAGRGGGEVATGGGEVVLVMTRHRAFAWSKAGQMMFQGTGAQGILGSHWQLVAAMTAIGLWDYKRRKESGPALAEA</sequence>
<evidence type="ECO:0000313" key="2">
    <source>
        <dbReference type="Proteomes" id="UP001140453"/>
    </source>
</evidence>
<organism evidence="1 2">
    <name type="scientific">Gnomoniopsis smithogilvyi</name>
    <dbReference type="NCBI Taxonomy" id="1191159"/>
    <lineage>
        <taxon>Eukaryota</taxon>
        <taxon>Fungi</taxon>
        <taxon>Dikarya</taxon>
        <taxon>Ascomycota</taxon>
        <taxon>Pezizomycotina</taxon>
        <taxon>Sordariomycetes</taxon>
        <taxon>Sordariomycetidae</taxon>
        <taxon>Diaporthales</taxon>
        <taxon>Gnomoniaceae</taxon>
        <taxon>Gnomoniopsis</taxon>
    </lineage>
</organism>
<comment type="caution">
    <text evidence="1">The sequence shown here is derived from an EMBL/GenBank/DDBJ whole genome shotgun (WGS) entry which is preliminary data.</text>
</comment>